<dbReference type="GeneID" id="119727845"/>
<name>A0A913ZWF3_PATMI</name>
<keyword evidence="4" id="KW-1185">Reference proteome</keyword>
<dbReference type="PANTHER" id="PTHR23227">
    <property type="entry name" value="BUCENTAUR RELATED"/>
    <property type="match status" value="1"/>
</dbReference>
<evidence type="ECO:0000313" key="3">
    <source>
        <dbReference type="EnsemblMetazoa" id="XP_038055847.1"/>
    </source>
</evidence>
<feature type="domain" description="Endonuclease/exonuclease/phosphatase" evidence="2">
    <location>
        <begin position="165"/>
        <end position="296"/>
    </location>
</feature>
<reference evidence="3" key="1">
    <citation type="submission" date="2022-11" db="UniProtKB">
        <authorList>
            <consortium name="EnsemblMetazoa"/>
        </authorList>
    </citation>
    <scope>IDENTIFICATION</scope>
</reference>
<dbReference type="EnsemblMetazoa" id="XM_038199919.1">
    <property type="protein sequence ID" value="XP_038055847.1"/>
    <property type="gene ID" value="LOC119727845"/>
</dbReference>
<dbReference type="InterPro" id="IPR005135">
    <property type="entry name" value="Endo/exonuclease/phosphatase"/>
</dbReference>
<dbReference type="InterPro" id="IPR036691">
    <property type="entry name" value="Endo/exonu/phosph_ase_sf"/>
</dbReference>
<dbReference type="Pfam" id="PF14529">
    <property type="entry name" value="Exo_endo_phos_2"/>
    <property type="match status" value="1"/>
</dbReference>
<evidence type="ECO:0000259" key="2">
    <source>
        <dbReference type="Pfam" id="PF14529"/>
    </source>
</evidence>
<feature type="region of interest" description="Disordered" evidence="1">
    <location>
        <begin position="1"/>
        <end position="24"/>
    </location>
</feature>
<dbReference type="OMA" id="YFFGTLN"/>
<dbReference type="Gene3D" id="3.60.10.10">
    <property type="entry name" value="Endonuclease/exonuclease/phosphatase"/>
    <property type="match status" value="1"/>
</dbReference>
<dbReference type="SUPFAM" id="SSF56219">
    <property type="entry name" value="DNase I-like"/>
    <property type="match status" value="1"/>
</dbReference>
<accession>A0A913ZWF3</accession>
<dbReference type="RefSeq" id="XP_038055847.1">
    <property type="nucleotide sequence ID" value="XM_038199919.1"/>
</dbReference>
<organism evidence="3 4">
    <name type="scientific">Patiria miniata</name>
    <name type="common">Bat star</name>
    <name type="synonym">Asterina miniata</name>
    <dbReference type="NCBI Taxonomy" id="46514"/>
    <lineage>
        <taxon>Eukaryota</taxon>
        <taxon>Metazoa</taxon>
        <taxon>Echinodermata</taxon>
        <taxon>Eleutherozoa</taxon>
        <taxon>Asterozoa</taxon>
        <taxon>Asteroidea</taxon>
        <taxon>Valvatacea</taxon>
        <taxon>Valvatida</taxon>
        <taxon>Asterinidae</taxon>
        <taxon>Patiria</taxon>
    </lineage>
</organism>
<evidence type="ECO:0000313" key="4">
    <source>
        <dbReference type="Proteomes" id="UP000887568"/>
    </source>
</evidence>
<protein>
    <recommendedName>
        <fullName evidence="2">Endonuclease/exonuclease/phosphatase domain-containing protein</fullName>
    </recommendedName>
</protein>
<dbReference type="CDD" id="cd09076">
    <property type="entry name" value="L1-EN"/>
    <property type="match status" value="1"/>
</dbReference>
<dbReference type="PANTHER" id="PTHR23227:SF85">
    <property type="entry name" value="CRANIOFACIAL DEVELOPMENT PROTEIN 2"/>
    <property type="match status" value="1"/>
</dbReference>
<dbReference type="InterPro" id="IPR027124">
    <property type="entry name" value="Swc5/CFDP1/2"/>
</dbReference>
<dbReference type="GO" id="GO:0003824">
    <property type="term" value="F:catalytic activity"/>
    <property type="evidence" value="ECO:0007669"/>
    <property type="project" value="InterPro"/>
</dbReference>
<dbReference type="Proteomes" id="UP000887568">
    <property type="component" value="Unplaced"/>
</dbReference>
<proteinExistence type="predicted"/>
<dbReference type="AlphaFoldDB" id="A0A913ZWF3"/>
<sequence length="320" mass="35620">MMSSTYSTRVKAPASNLPSHGTIDTLSYDDGVRNSLGRASSDKNSLRKGLARPRKTILFGQLNCRSLSSLSSREELNKHICDYNLSVTCIQEHRQVHRPEDPDIRISSLGSSTIFTSSATRNRQGAAVGGVAITVQTSLLPLLTSISKINDRIMLAIFKGNPKTYVVSCYSPTNTSDEASITGFYEFLNDTIASIPLHALLVIGGDFNAHVARQFSYHSTTNRNGQLLSDFVNRNNLLITNTLFQKSSKKLWTHRSPNKYLSQIDFILCRKRWRNSILDSQAYSTSDPIGSDHRIVCAKIRLSLRSCYGVALRGHRIHIL</sequence>
<dbReference type="OrthoDB" id="5842234at2759"/>
<evidence type="ECO:0000256" key="1">
    <source>
        <dbReference type="SAM" id="MobiDB-lite"/>
    </source>
</evidence>